<evidence type="ECO:0000313" key="1">
    <source>
        <dbReference type="EMBL" id="MRX08608.1"/>
    </source>
</evidence>
<reference evidence="1 2" key="1">
    <citation type="submission" date="2019-11" db="EMBL/GenBank/DDBJ databases">
        <title>Novel species isolated from a subtropical stream in China.</title>
        <authorList>
            <person name="Lu H."/>
        </authorList>
    </citation>
    <scope>NUCLEOTIDE SEQUENCE [LARGE SCALE GENOMIC DNA]</scope>
    <source>
        <strain evidence="1 2">FT25W</strain>
    </source>
</reference>
<dbReference type="Proteomes" id="UP000481037">
    <property type="component" value="Unassembled WGS sequence"/>
</dbReference>
<comment type="caution">
    <text evidence="1">The sequence shown here is derived from an EMBL/GenBank/DDBJ whole genome shotgun (WGS) entry which is preliminary data.</text>
</comment>
<keyword evidence="2" id="KW-1185">Reference proteome</keyword>
<proteinExistence type="predicted"/>
<dbReference type="EMBL" id="WKJM01000008">
    <property type="protein sequence ID" value="MRX08608.1"/>
    <property type="molecule type" value="Genomic_DNA"/>
</dbReference>
<sequence length="109" mass="11989">MDRANGDIFCLGSRRTLIEEINQALLSTPMRPVADDENMMALTTTKAQLLALLQNFPNDAEIYLMATKVSVQKAVKAAGPRADDDVYMRIASTNVLRETKGVSLIAFVE</sequence>
<dbReference type="AlphaFoldDB" id="A0A6L5QGI5"/>
<accession>A0A6L5QGI5</accession>
<gene>
    <name evidence="1" type="ORF">GJ697_12230</name>
</gene>
<organism evidence="1 2">
    <name type="scientific">Duganella alba</name>
    <dbReference type="NCBI Taxonomy" id="2666081"/>
    <lineage>
        <taxon>Bacteria</taxon>
        <taxon>Pseudomonadati</taxon>
        <taxon>Pseudomonadota</taxon>
        <taxon>Betaproteobacteria</taxon>
        <taxon>Burkholderiales</taxon>
        <taxon>Oxalobacteraceae</taxon>
        <taxon>Telluria group</taxon>
        <taxon>Duganella</taxon>
    </lineage>
</organism>
<name>A0A6L5QGI5_9BURK</name>
<evidence type="ECO:0000313" key="2">
    <source>
        <dbReference type="Proteomes" id="UP000481037"/>
    </source>
</evidence>
<protein>
    <submittedName>
        <fullName evidence="1">Uncharacterized protein</fullName>
    </submittedName>
</protein>
<dbReference type="RefSeq" id="WP_154370153.1">
    <property type="nucleotide sequence ID" value="NZ_WKJM01000008.1"/>
</dbReference>